<proteinExistence type="inferred from homology"/>
<protein>
    <submittedName>
        <fullName evidence="4">Multidrug MFS transporter</fullName>
    </submittedName>
</protein>
<dbReference type="OrthoDB" id="9801773at2"/>
<organism evidence="4 5">
    <name type="scientific">Pontibacillus halophilus JSM 076056 = DSM 19796</name>
    <dbReference type="NCBI Taxonomy" id="1385510"/>
    <lineage>
        <taxon>Bacteria</taxon>
        <taxon>Bacillati</taxon>
        <taxon>Bacillota</taxon>
        <taxon>Bacilli</taxon>
        <taxon>Bacillales</taxon>
        <taxon>Bacillaceae</taxon>
        <taxon>Pontibacillus</taxon>
    </lineage>
</organism>
<sequence>MRIAVTGGTGFVGTHLTRKLVDEGHELFILTRSPEKHHDTNRIHYVGWLKDQFKPEDELLHLDAIVNLAGENLNEGRWTEEQKNKIHNSRIEATDAVIELMKRLESPPKILVNASAVGFYGTSRTEQFTEETTTPGDDFLAHVTAEWENRAQQAEELGVRTSYLRFGVILGEEGALQKMVLPYKLYAGGNIGDGEQWMSWIHIQDVVGLLVFALTNEHVSGPLNVTAPTPKRNKDMGRTIATVLNKPHWIPAPAKALKLALGEMSTLVLNGQYVYPKKALELGYEFKYPNLEPALQNILT</sequence>
<evidence type="ECO:0000256" key="1">
    <source>
        <dbReference type="ARBA" id="ARBA00009353"/>
    </source>
</evidence>
<dbReference type="InterPro" id="IPR010099">
    <property type="entry name" value="SDR39U1"/>
</dbReference>
<dbReference type="PANTHER" id="PTHR11092">
    <property type="entry name" value="SUGAR NUCLEOTIDE EPIMERASE RELATED"/>
    <property type="match status" value="1"/>
</dbReference>
<feature type="domain" description="DUF1731" evidence="3">
    <location>
        <begin position="252"/>
        <end position="298"/>
    </location>
</feature>
<dbReference type="Gene3D" id="3.40.50.720">
    <property type="entry name" value="NAD(P)-binding Rossmann-like Domain"/>
    <property type="match status" value="1"/>
</dbReference>
<feature type="domain" description="NAD-dependent epimerase/dehydratase" evidence="2">
    <location>
        <begin position="3"/>
        <end position="216"/>
    </location>
</feature>
<keyword evidence="5" id="KW-1185">Reference proteome</keyword>
<dbReference type="SUPFAM" id="SSF51735">
    <property type="entry name" value="NAD(P)-binding Rossmann-fold domains"/>
    <property type="match status" value="1"/>
</dbReference>
<dbReference type="EMBL" id="AVPE01000001">
    <property type="protein sequence ID" value="KGX94030.1"/>
    <property type="molecule type" value="Genomic_DNA"/>
</dbReference>
<dbReference type="RefSeq" id="WP_026798848.1">
    <property type="nucleotide sequence ID" value="NZ_AULI01000001.1"/>
</dbReference>
<gene>
    <name evidence="4" type="ORF">N781_02365</name>
</gene>
<evidence type="ECO:0000259" key="3">
    <source>
        <dbReference type="Pfam" id="PF08338"/>
    </source>
</evidence>
<comment type="similarity">
    <text evidence="1">Belongs to the NAD(P)-dependent epimerase/dehydratase family. SDR39U1 subfamily.</text>
</comment>
<dbReference type="eggNOG" id="COG1090">
    <property type="taxonomic scope" value="Bacteria"/>
</dbReference>
<name>A0A0A5GSC4_9BACI</name>
<dbReference type="Pfam" id="PF08338">
    <property type="entry name" value="DUF1731"/>
    <property type="match status" value="1"/>
</dbReference>
<dbReference type="InterPro" id="IPR036291">
    <property type="entry name" value="NAD(P)-bd_dom_sf"/>
</dbReference>
<dbReference type="InterPro" id="IPR013549">
    <property type="entry name" value="DUF1731"/>
</dbReference>
<evidence type="ECO:0000313" key="4">
    <source>
        <dbReference type="EMBL" id="KGX94030.1"/>
    </source>
</evidence>
<dbReference type="Pfam" id="PF01370">
    <property type="entry name" value="Epimerase"/>
    <property type="match status" value="1"/>
</dbReference>
<dbReference type="PANTHER" id="PTHR11092:SF0">
    <property type="entry name" value="EPIMERASE FAMILY PROTEIN SDR39U1"/>
    <property type="match status" value="1"/>
</dbReference>
<dbReference type="CDD" id="cd05242">
    <property type="entry name" value="SDR_a8"/>
    <property type="match status" value="1"/>
</dbReference>
<reference evidence="4 5" key="1">
    <citation type="submission" date="2013-08" db="EMBL/GenBank/DDBJ databases">
        <authorList>
            <person name="Huang J."/>
            <person name="Wang G."/>
        </authorList>
    </citation>
    <scope>NUCLEOTIDE SEQUENCE [LARGE SCALE GENOMIC DNA]</scope>
    <source>
        <strain evidence="4 5">JSM 076056</strain>
    </source>
</reference>
<dbReference type="AlphaFoldDB" id="A0A0A5GSC4"/>
<comment type="caution">
    <text evidence="4">The sequence shown here is derived from an EMBL/GenBank/DDBJ whole genome shotgun (WGS) entry which is preliminary data.</text>
</comment>
<accession>A0A0A5GSC4</accession>
<evidence type="ECO:0000313" key="5">
    <source>
        <dbReference type="Proteomes" id="UP000030528"/>
    </source>
</evidence>
<dbReference type="Proteomes" id="UP000030528">
    <property type="component" value="Unassembled WGS sequence"/>
</dbReference>
<dbReference type="InterPro" id="IPR001509">
    <property type="entry name" value="Epimerase_deHydtase"/>
</dbReference>
<dbReference type="STRING" id="1385510.GCA_000425205_00008"/>
<evidence type="ECO:0000259" key="2">
    <source>
        <dbReference type="Pfam" id="PF01370"/>
    </source>
</evidence>
<dbReference type="NCBIfam" id="TIGR01777">
    <property type="entry name" value="yfcH"/>
    <property type="match status" value="1"/>
</dbReference>